<name>A0ABW2JQG1_9ACTN</name>
<reference evidence="3" key="1">
    <citation type="journal article" date="2019" name="Int. J. Syst. Evol. Microbiol.">
        <title>The Global Catalogue of Microorganisms (GCM) 10K type strain sequencing project: providing services to taxonomists for standard genome sequencing and annotation.</title>
        <authorList>
            <consortium name="The Broad Institute Genomics Platform"/>
            <consortium name="The Broad Institute Genome Sequencing Center for Infectious Disease"/>
            <person name="Wu L."/>
            <person name="Ma J."/>
        </authorList>
    </citation>
    <scope>NUCLEOTIDE SEQUENCE [LARGE SCALE GENOMIC DNA]</scope>
    <source>
        <strain evidence="3">SYNS20</strain>
    </source>
</reference>
<dbReference type="EMBL" id="JBHTCF010000012">
    <property type="protein sequence ID" value="MFC7307567.1"/>
    <property type="molecule type" value="Genomic_DNA"/>
</dbReference>
<dbReference type="Proteomes" id="UP001596523">
    <property type="component" value="Unassembled WGS sequence"/>
</dbReference>
<gene>
    <name evidence="2" type="ORF">ACFQVC_25485</name>
</gene>
<dbReference type="Gene3D" id="3.40.630.30">
    <property type="match status" value="1"/>
</dbReference>
<keyword evidence="2" id="KW-0808">Transferase</keyword>
<evidence type="ECO:0000313" key="2">
    <source>
        <dbReference type="EMBL" id="MFC7307567.1"/>
    </source>
</evidence>
<dbReference type="RefSeq" id="WP_381834765.1">
    <property type="nucleotide sequence ID" value="NZ_JBHTCF010000012.1"/>
</dbReference>
<dbReference type="PROSITE" id="PS51186">
    <property type="entry name" value="GNAT"/>
    <property type="match status" value="1"/>
</dbReference>
<dbReference type="PANTHER" id="PTHR43233">
    <property type="entry name" value="FAMILY N-ACETYLTRANSFERASE, PUTATIVE (AFU_ORTHOLOGUE AFUA_6G03350)-RELATED"/>
    <property type="match status" value="1"/>
</dbReference>
<organism evidence="2 3">
    <name type="scientific">Streptomyces monticola</name>
    <dbReference type="NCBI Taxonomy" id="2666263"/>
    <lineage>
        <taxon>Bacteria</taxon>
        <taxon>Bacillati</taxon>
        <taxon>Actinomycetota</taxon>
        <taxon>Actinomycetes</taxon>
        <taxon>Kitasatosporales</taxon>
        <taxon>Streptomycetaceae</taxon>
        <taxon>Streptomyces</taxon>
    </lineage>
</organism>
<feature type="domain" description="N-acetyltransferase" evidence="1">
    <location>
        <begin position="1"/>
        <end position="128"/>
    </location>
</feature>
<evidence type="ECO:0000313" key="3">
    <source>
        <dbReference type="Proteomes" id="UP001596523"/>
    </source>
</evidence>
<evidence type="ECO:0000259" key="1">
    <source>
        <dbReference type="PROSITE" id="PS51186"/>
    </source>
</evidence>
<accession>A0ABW2JQG1</accession>
<dbReference type="GO" id="GO:0016746">
    <property type="term" value="F:acyltransferase activity"/>
    <property type="evidence" value="ECO:0007669"/>
    <property type="project" value="UniProtKB-KW"/>
</dbReference>
<dbReference type="Pfam" id="PF13673">
    <property type="entry name" value="Acetyltransf_10"/>
    <property type="match status" value="1"/>
</dbReference>
<dbReference type="InterPro" id="IPR000182">
    <property type="entry name" value="GNAT_dom"/>
</dbReference>
<sequence length="128" mass="14138">MRESGAYRGRYASIIAGYRVTPGYIDRHLVCVADAGREGVLGFCSVVCEPPELDLAFVTDEAQGRGVGRLLVEQVLQRAREAGLSDVRVVSHPPSEAFYRRLGARRTGTVPPAPPKVAWERPELWFDL</sequence>
<dbReference type="InterPro" id="IPR016181">
    <property type="entry name" value="Acyl_CoA_acyltransferase"/>
</dbReference>
<dbReference type="CDD" id="cd04301">
    <property type="entry name" value="NAT_SF"/>
    <property type="match status" value="1"/>
</dbReference>
<dbReference type="PANTHER" id="PTHR43233:SF1">
    <property type="entry name" value="FAMILY N-ACETYLTRANSFERASE, PUTATIVE (AFU_ORTHOLOGUE AFUA_6G03350)-RELATED"/>
    <property type="match status" value="1"/>
</dbReference>
<comment type="caution">
    <text evidence="2">The sequence shown here is derived from an EMBL/GenBank/DDBJ whole genome shotgun (WGS) entry which is preliminary data.</text>
</comment>
<dbReference type="EC" id="2.3.-.-" evidence="2"/>
<dbReference type="SUPFAM" id="SSF55729">
    <property type="entry name" value="Acyl-CoA N-acyltransferases (Nat)"/>
    <property type="match status" value="1"/>
</dbReference>
<proteinExistence type="predicted"/>
<keyword evidence="3" id="KW-1185">Reference proteome</keyword>
<keyword evidence="2" id="KW-0012">Acyltransferase</keyword>
<dbReference type="InterPro" id="IPR053144">
    <property type="entry name" value="Acetyltransferase_Butenolide"/>
</dbReference>
<protein>
    <submittedName>
        <fullName evidence="2">GNAT family N-acetyltransferase</fullName>
        <ecNumber evidence="2">2.3.-.-</ecNumber>
    </submittedName>
</protein>